<name>A0A8N5ERZ0_GEOFO</name>
<keyword evidence="3" id="KW-1185">Reference proteome</keyword>
<dbReference type="GeneID" id="102044798"/>
<feature type="region of interest" description="Disordered" evidence="1">
    <location>
        <begin position="218"/>
        <end position="252"/>
    </location>
</feature>
<dbReference type="InterPro" id="IPR041686">
    <property type="entry name" value="Znf-CCCH_3"/>
</dbReference>
<evidence type="ECO:0000259" key="2">
    <source>
        <dbReference type="Pfam" id="PF15663"/>
    </source>
</evidence>
<dbReference type="Proteomes" id="UP000504602">
    <property type="component" value="Unplaced"/>
</dbReference>
<feature type="compositionally biased region" description="Acidic residues" evidence="1">
    <location>
        <begin position="119"/>
        <end position="138"/>
    </location>
</feature>
<feature type="compositionally biased region" description="Basic and acidic residues" evidence="1">
    <location>
        <begin position="290"/>
        <end position="305"/>
    </location>
</feature>
<dbReference type="OrthoDB" id="5395350at2759"/>
<proteinExistence type="predicted"/>
<accession>A0A8N5ERZ0</accession>
<dbReference type="RefSeq" id="XP_030913391.1">
    <property type="nucleotide sequence ID" value="XM_031057531.1"/>
</dbReference>
<dbReference type="Pfam" id="PF15663">
    <property type="entry name" value="zf-CCCH_3"/>
    <property type="match status" value="1"/>
</dbReference>
<feature type="region of interest" description="Disordered" evidence="1">
    <location>
        <begin position="286"/>
        <end position="460"/>
    </location>
</feature>
<organism evidence="3 4">
    <name type="scientific">Geospiza fortis</name>
    <name type="common">Medium ground-finch</name>
    <dbReference type="NCBI Taxonomy" id="48883"/>
    <lineage>
        <taxon>Eukaryota</taxon>
        <taxon>Metazoa</taxon>
        <taxon>Chordata</taxon>
        <taxon>Craniata</taxon>
        <taxon>Vertebrata</taxon>
        <taxon>Euteleostomi</taxon>
        <taxon>Archelosauria</taxon>
        <taxon>Archosauria</taxon>
        <taxon>Dinosauria</taxon>
        <taxon>Saurischia</taxon>
        <taxon>Theropoda</taxon>
        <taxon>Coelurosauria</taxon>
        <taxon>Aves</taxon>
        <taxon>Neognathae</taxon>
        <taxon>Neoaves</taxon>
        <taxon>Telluraves</taxon>
        <taxon>Australaves</taxon>
        <taxon>Passeriformes</taxon>
        <taxon>Thraupidae</taxon>
        <taxon>Geospiza</taxon>
    </lineage>
</organism>
<gene>
    <name evidence="4" type="primary">CUNH12orf50</name>
</gene>
<dbReference type="AlphaFoldDB" id="A0A8N5ERZ0"/>
<feature type="compositionally biased region" description="Basic and acidic residues" evidence="1">
    <location>
        <begin position="442"/>
        <end position="460"/>
    </location>
</feature>
<dbReference type="Pfam" id="PF17732">
    <property type="entry name" value="DUF5571"/>
    <property type="match status" value="2"/>
</dbReference>
<evidence type="ECO:0000256" key="1">
    <source>
        <dbReference type="SAM" id="MobiDB-lite"/>
    </source>
</evidence>
<dbReference type="CTD" id="109316885"/>
<feature type="domain" description="Zinc-finger CCCH" evidence="2">
    <location>
        <begin position="31"/>
        <end position="82"/>
    </location>
</feature>
<sequence length="460" mass="52578">MPKPITKGRRSPPAAFHLTTQLPLKSGNTSWRSAARQQNYSKFSCFWETEPVGCRRISCDFFHRKPRNINGLYLPPSNNVPLKQDVQGGILHPAHRQDSLRNQDNVLVPIHPPLIINLSDEEDDEEDDEDDDDEEDNYDSSWMPKTVIDIEEERAIRDICYKSGEYYGIQNPYKHQSTKTVSSPWQDELLSLETTEQNLQKGDGNTIPIRFNYTRKEKESSERRLSIESIPRTDHKSFDSGGGGGSVIQRSTFVDGNRFEALPREKEPITPKYSNVKETNYTELVKSHHFKEVKENKRISEERRNSANAVTGKGIHTPDPKGKPGFQQRGQSKEDETASSSPYGRDTGRYTHLNSPEPRRSAYVVYRTVTQKPKFNGPAAVPESYGQKGSKQKNQPDTNRRFWTQTENYGKYTSGSSNSPAWRKRNPQAKPFSKFKITTQQSKEDMEVNKKGEKETSKGK</sequence>
<feature type="compositionally biased region" description="Basic and acidic residues" evidence="1">
    <location>
        <begin position="218"/>
        <end position="238"/>
    </location>
</feature>
<protein>
    <submittedName>
        <fullName evidence="4">Uncharacterized protein C12orf50 homolog</fullName>
    </submittedName>
</protein>
<feature type="compositionally biased region" description="Polar residues" evidence="1">
    <location>
        <begin position="387"/>
        <end position="420"/>
    </location>
</feature>
<evidence type="ECO:0000313" key="3">
    <source>
        <dbReference type="Proteomes" id="UP000504602"/>
    </source>
</evidence>
<dbReference type="InterPro" id="IPR040943">
    <property type="entry name" value="DUF5571"/>
</dbReference>
<feature type="region of interest" description="Disordered" evidence="1">
    <location>
        <begin position="115"/>
        <end position="143"/>
    </location>
</feature>
<reference evidence="4" key="1">
    <citation type="submission" date="2025-08" db="UniProtKB">
        <authorList>
            <consortium name="RefSeq"/>
        </authorList>
    </citation>
    <scope>IDENTIFICATION</scope>
</reference>
<evidence type="ECO:0000313" key="4">
    <source>
        <dbReference type="RefSeq" id="XP_030913391.1"/>
    </source>
</evidence>